<proteinExistence type="predicted"/>
<dbReference type="AlphaFoldDB" id="A0A2H3B908"/>
<organism evidence="1 2">
    <name type="scientific">Armillaria solidipes</name>
    <dbReference type="NCBI Taxonomy" id="1076256"/>
    <lineage>
        <taxon>Eukaryota</taxon>
        <taxon>Fungi</taxon>
        <taxon>Dikarya</taxon>
        <taxon>Basidiomycota</taxon>
        <taxon>Agaricomycotina</taxon>
        <taxon>Agaricomycetes</taxon>
        <taxon>Agaricomycetidae</taxon>
        <taxon>Agaricales</taxon>
        <taxon>Marasmiineae</taxon>
        <taxon>Physalacriaceae</taxon>
        <taxon>Armillaria</taxon>
    </lineage>
</organism>
<evidence type="ECO:0000313" key="2">
    <source>
        <dbReference type="Proteomes" id="UP000218334"/>
    </source>
</evidence>
<dbReference type="Proteomes" id="UP000218334">
    <property type="component" value="Unassembled WGS sequence"/>
</dbReference>
<accession>A0A2H3B908</accession>
<gene>
    <name evidence="1" type="ORF">ARMSODRAFT_602672</name>
</gene>
<protein>
    <submittedName>
        <fullName evidence="1">Uncharacterized protein</fullName>
    </submittedName>
</protein>
<name>A0A2H3B908_9AGAR</name>
<dbReference type="EMBL" id="KZ293465">
    <property type="protein sequence ID" value="PBK62528.1"/>
    <property type="molecule type" value="Genomic_DNA"/>
</dbReference>
<keyword evidence="2" id="KW-1185">Reference proteome</keyword>
<evidence type="ECO:0000313" key="1">
    <source>
        <dbReference type="EMBL" id="PBK62528.1"/>
    </source>
</evidence>
<sequence>MERAREASERWKVFGIGFGRYNGGVLHRLIMLARCVLLYDDLKSTMGIFPWYFPTIFVRKSLITPSVPSNGCNDRALRCLQLNGFTEKRPIAESIIMRSLPWSYIVVVERQDGVNAVSACVPCFSNMDRYVFCRVVYTPRSSVGHSYFAPSCQETNTSSFRTPLNVRLVRLGNAK</sequence>
<reference evidence="2" key="1">
    <citation type="journal article" date="2017" name="Nat. Ecol. Evol.">
        <title>Genome expansion and lineage-specific genetic innovations in the forest pathogenic fungi Armillaria.</title>
        <authorList>
            <person name="Sipos G."/>
            <person name="Prasanna A.N."/>
            <person name="Walter M.C."/>
            <person name="O'Connor E."/>
            <person name="Balint B."/>
            <person name="Krizsan K."/>
            <person name="Kiss B."/>
            <person name="Hess J."/>
            <person name="Varga T."/>
            <person name="Slot J."/>
            <person name="Riley R."/>
            <person name="Boka B."/>
            <person name="Rigling D."/>
            <person name="Barry K."/>
            <person name="Lee J."/>
            <person name="Mihaltcheva S."/>
            <person name="LaButti K."/>
            <person name="Lipzen A."/>
            <person name="Waldron R."/>
            <person name="Moloney N.M."/>
            <person name="Sperisen C."/>
            <person name="Kredics L."/>
            <person name="Vagvoelgyi C."/>
            <person name="Patrignani A."/>
            <person name="Fitzpatrick D."/>
            <person name="Nagy I."/>
            <person name="Doyle S."/>
            <person name="Anderson J.B."/>
            <person name="Grigoriev I.V."/>
            <person name="Gueldener U."/>
            <person name="Muensterkoetter M."/>
            <person name="Nagy L.G."/>
        </authorList>
    </citation>
    <scope>NUCLEOTIDE SEQUENCE [LARGE SCALE GENOMIC DNA]</scope>
    <source>
        <strain evidence="2">28-4</strain>
    </source>
</reference>